<feature type="compositionally biased region" description="Basic and acidic residues" evidence="1">
    <location>
        <begin position="349"/>
        <end position="358"/>
    </location>
</feature>
<evidence type="ECO:0000313" key="3">
    <source>
        <dbReference type="EMBL" id="GAA0356574.1"/>
    </source>
</evidence>
<gene>
    <name evidence="3" type="ORF">GCM10010319_37250</name>
</gene>
<dbReference type="RefSeq" id="WP_344119106.1">
    <property type="nucleotide sequence ID" value="NZ_BAAABW010000019.1"/>
</dbReference>
<comment type="caution">
    <text evidence="3">The sequence shown here is derived from an EMBL/GenBank/DDBJ whole genome shotgun (WGS) entry which is preliminary data.</text>
</comment>
<feature type="compositionally biased region" description="Polar residues" evidence="1">
    <location>
        <begin position="329"/>
        <end position="338"/>
    </location>
</feature>
<dbReference type="EMBL" id="BAAABW010000019">
    <property type="protein sequence ID" value="GAA0356574.1"/>
    <property type="molecule type" value="Genomic_DNA"/>
</dbReference>
<accession>A0ABP3GXS3</accession>
<feature type="compositionally biased region" description="Pro residues" evidence="1">
    <location>
        <begin position="507"/>
        <end position="532"/>
    </location>
</feature>
<feature type="region of interest" description="Disordered" evidence="1">
    <location>
        <begin position="1"/>
        <end position="38"/>
    </location>
</feature>
<protein>
    <recommendedName>
        <fullName evidence="2">BACON domain-containing protein</fullName>
    </recommendedName>
</protein>
<feature type="region of interest" description="Disordered" evidence="1">
    <location>
        <begin position="325"/>
        <end position="412"/>
    </location>
</feature>
<feature type="compositionally biased region" description="Basic and acidic residues" evidence="1">
    <location>
        <begin position="1"/>
        <end position="10"/>
    </location>
</feature>
<proteinExistence type="predicted"/>
<dbReference type="InterPro" id="IPR024361">
    <property type="entry name" value="BACON"/>
</dbReference>
<keyword evidence="4" id="KW-1185">Reference proteome</keyword>
<evidence type="ECO:0000256" key="1">
    <source>
        <dbReference type="SAM" id="MobiDB-lite"/>
    </source>
</evidence>
<evidence type="ECO:0000313" key="4">
    <source>
        <dbReference type="Proteomes" id="UP001500063"/>
    </source>
</evidence>
<name>A0ABP3GXS3_9ACTN</name>
<reference evidence="4" key="1">
    <citation type="journal article" date="2019" name="Int. J. Syst. Evol. Microbiol.">
        <title>The Global Catalogue of Microorganisms (GCM) 10K type strain sequencing project: providing services to taxonomists for standard genome sequencing and annotation.</title>
        <authorList>
            <consortium name="The Broad Institute Genomics Platform"/>
            <consortium name="The Broad Institute Genome Sequencing Center for Infectious Disease"/>
            <person name="Wu L."/>
            <person name="Ma J."/>
        </authorList>
    </citation>
    <scope>NUCLEOTIDE SEQUENCE [LARGE SCALE GENOMIC DNA]</scope>
    <source>
        <strain evidence="4">JCM 4565</strain>
    </source>
</reference>
<dbReference type="Pfam" id="PF19190">
    <property type="entry name" value="BACON_2"/>
    <property type="match status" value="1"/>
</dbReference>
<evidence type="ECO:0000259" key="2">
    <source>
        <dbReference type="Pfam" id="PF19190"/>
    </source>
</evidence>
<dbReference type="Gene3D" id="1.20.140.160">
    <property type="match status" value="1"/>
</dbReference>
<sequence>MMTRRPEHPTHATGAHRAGRGAPRAARTDQETLVQRPPLQYDPHLDGLFTYCLSVLCEHDSATAALGEVLAIAERRADRAPAGDDVRRSWLYALARWACLRRLAEPGGASGEPAEHRRTELARLAWPEAAGTTAEQREALELAVRHGLSAHEVAAVLRLEADAARALLSSAACEVERTRTALAVVESGRCPVVARFAGDTRVLLGTALRRELVRHVDDCADCRRTAERATAGEPWPGTSASSAALPVIEAPRAAAHTAMLAAVSARTQRGSAHLTPRFDRRGFPVDPKDRVARRSRLRSRAITTTVVATVVAAPVLALWAAYRGAPSTGEGQSPTSVTAEEAGGPAEYPRGEADDAAHKRIGTRSAPGDRPPGVSVSVIGPDGRPVPVPEEQLGGVPPSPTGSAVPLPGPPPTPAPGPGRLTIAARPSGNATLITLTASGGEPVVWSMSTDAPWLRLSRTGGVLRPGQSITVVVEVDAANEPAGHWSARVAVAPGGSVVTIEGQGPAPIPTPRPTPPATTPQPTPPPPTPAG</sequence>
<feature type="domain" description="BACON" evidence="2">
    <location>
        <begin position="424"/>
        <end position="485"/>
    </location>
</feature>
<dbReference type="Proteomes" id="UP001500063">
    <property type="component" value="Unassembled WGS sequence"/>
</dbReference>
<dbReference type="PRINTS" id="PR01217">
    <property type="entry name" value="PRICHEXTENSN"/>
</dbReference>
<organism evidence="3 4">
    <name type="scientific">Streptomyces blastmyceticus</name>
    <dbReference type="NCBI Taxonomy" id="68180"/>
    <lineage>
        <taxon>Bacteria</taxon>
        <taxon>Bacillati</taxon>
        <taxon>Actinomycetota</taxon>
        <taxon>Actinomycetes</taxon>
        <taxon>Kitasatosporales</taxon>
        <taxon>Streptomycetaceae</taxon>
        <taxon>Streptomyces</taxon>
    </lineage>
</organism>
<feature type="compositionally biased region" description="Low complexity" evidence="1">
    <location>
        <begin position="11"/>
        <end position="25"/>
    </location>
</feature>
<feature type="region of interest" description="Disordered" evidence="1">
    <location>
        <begin position="498"/>
        <end position="532"/>
    </location>
</feature>